<dbReference type="SUPFAM" id="SSF54631">
    <property type="entry name" value="CBS-domain pair"/>
    <property type="match status" value="1"/>
</dbReference>
<dbReference type="PANTHER" id="PTHR43080:SF2">
    <property type="entry name" value="CBS DOMAIN-CONTAINING PROTEIN"/>
    <property type="match status" value="1"/>
</dbReference>
<gene>
    <name evidence="3" type="ORF">S06H3_33181</name>
</gene>
<dbReference type="EMBL" id="BARV01019783">
    <property type="protein sequence ID" value="GAI20090.1"/>
    <property type="molecule type" value="Genomic_DNA"/>
</dbReference>
<accession>X1MZN7</accession>
<dbReference type="InterPro" id="IPR046342">
    <property type="entry name" value="CBS_dom_sf"/>
</dbReference>
<evidence type="ECO:0000313" key="3">
    <source>
        <dbReference type="EMBL" id="GAI20090.1"/>
    </source>
</evidence>
<dbReference type="PROSITE" id="PS51371">
    <property type="entry name" value="CBS"/>
    <property type="match status" value="1"/>
</dbReference>
<proteinExistence type="predicted"/>
<keyword evidence="1" id="KW-0129">CBS domain</keyword>
<protein>
    <recommendedName>
        <fullName evidence="2">CBS domain-containing protein</fullName>
    </recommendedName>
</protein>
<name>X1MZN7_9ZZZZ</name>
<dbReference type="AlphaFoldDB" id="X1MZN7"/>
<feature type="non-terminal residue" evidence="3">
    <location>
        <position position="1"/>
    </location>
</feature>
<comment type="caution">
    <text evidence="3">The sequence shown here is derived from an EMBL/GenBank/DDBJ whole genome shotgun (WGS) entry which is preliminary data.</text>
</comment>
<organism evidence="3">
    <name type="scientific">marine sediment metagenome</name>
    <dbReference type="NCBI Taxonomy" id="412755"/>
    <lineage>
        <taxon>unclassified sequences</taxon>
        <taxon>metagenomes</taxon>
        <taxon>ecological metagenomes</taxon>
    </lineage>
</organism>
<dbReference type="Gene3D" id="3.10.580.10">
    <property type="entry name" value="CBS-domain"/>
    <property type="match status" value="1"/>
</dbReference>
<sequence length="101" mass="10934">SPSPILAAVNEHAELVGVVTDWDITRATSIGSPDNQPLEEVMSREVISADPQDGILEVIRNLEYHEISAMPVVSGKSVLGMVSSDLLARRSLLRLLQSQIT</sequence>
<feature type="domain" description="CBS" evidence="2">
    <location>
        <begin position="42"/>
        <end position="98"/>
    </location>
</feature>
<dbReference type="PANTHER" id="PTHR43080">
    <property type="entry name" value="CBS DOMAIN-CONTAINING PROTEIN CBSX3, MITOCHONDRIAL"/>
    <property type="match status" value="1"/>
</dbReference>
<evidence type="ECO:0000256" key="1">
    <source>
        <dbReference type="ARBA" id="ARBA00023122"/>
    </source>
</evidence>
<dbReference type="InterPro" id="IPR000644">
    <property type="entry name" value="CBS_dom"/>
</dbReference>
<evidence type="ECO:0000259" key="2">
    <source>
        <dbReference type="PROSITE" id="PS51371"/>
    </source>
</evidence>
<dbReference type="InterPro" id="IPR051257">
    <property type="entry name" value="Diverse_CBS-Domain"/>
</dbReference>
<dbReference type="Pfam" id="PF00571">
    <property type="entry name" value="CBS"/>
    <property type="match status" value="1"/>
</dbReference>
<reference evidence="3" key="1">
    <citation type="journal article" date="2014" name="Front. Microbiol.">
        <title>High frequency of phylogenetically diverse reductive dehalogenase-homologous genes in deep subseafloor sedimentary metagenomes.</title>
        <authorList>
            <person name="Kawai M."/>
            <person name="Futagami T."/>
            <person name="Toyoda A."/>
            <person name="Takaki Y."/>
            <person name="Nishi S."/>
            <person name="Hori S."/>
            <person name="Arai W."/>
            <person name="Tsubouchi T."/>
            <person name="Morono Y."/>
            <person name="Uchiyama I."/>
            <person name="Ito T."/>
            <person name="Fujiyama A."/>
            <person name="Inagaki F."/>
            <person name="Takami H."/>
        </authorList>
    </citation>
    <scope>NUCLEOTIDE SEQUENCE</scope>
    <source>
        <strain evidence="3">Expedition CK06-06</strain>
    </source>
</reference>